<dbReference type="AlphaFoldDB" id="M9RLN5"/>
<dbReference type="EMBL" id="CP003742">
    <property type="protein sequence ID" value="AGI73479.1"/>
    <property type="molecule type" value="Genomic_DNA"/>
</dbReference>
<dbReference type="Proteomes" id="UP000004688">
    <property type="component" value="Chromosome"/>
</dbReference>
<dbReference type="HOGENOM" id="CLU_1784905_0_0_5"/>
<keyword evidence="2" id="KW-1185">Reference proteome</keyword>
<proteinExistence type="predicted"/>
<evidence type="ECO:0000313" key="1">
    <source>
        <dbReference type="EMBL" id="AGI73479.1"/>
    </source>
</evidence>
<dbReference type="RefSeq" id="WP_015496484.1">
    <property type="nucleotide sequence ID" value="NC_020908.1"/>
</dbReference>
<name>M9RLN5_9RHOB</name>
<gene>
    <name evidence="1" type="ORF">OA238_c35100</name>
</gene>
<dbReference type="KEGG" id="oar:OA238_c35100"/>
<sequence>MRTTFKMLSRALFGIFRDHKLTAAMEEKQFFDPSHANRVHVFHGTFVSELAATSYCFDAPSRNEPEPLTRDLPDAMIDTTEVEIIFGTARIGGAVPMLTQYTENLFNEIGSNNTLVLIAEAAFCGLPYSLNDTPMLRYAGAFDVL</sequence>
<organism evidence="1 2">
    <name type="scientific">Octadecabacter arcticus 238</name>
    <dbReference type="NCBI Taxonomy" id="391616"/>
    <lineage>
        <taxon>Bacteria</taxon>
        <taxon>Pseudomonadati</taxon>
        <taxon>Pseudomonadota</taxon>
        <taxon>Alphaproteobacteria</taxon>
        <taxon>Rhodobacterales</taxon>
        <taxon>Roseobacteraceae</taxon>
        <taxon>Octadecabacter</taxon>
    </lineage>
</organism>
<protein>
    <submittedName>
        <fullName evidence="1">Uncharacterized protein</fullName>
    </submittedName>
</protein>
<accession>M9RLN5</accession>
<evidence type="ECO:0000313" key="2">
    <source>
        <dbReference type="Proteomes" id="UP000004688"/>
    </source>
</evidence>
<dbReference type="OrthoDB" id="7862941at2"/>
<reference evidence="1 2" key="1">
    <citation type="journal article" date="2013" name="PLoS ONE">
        <title>Poles Apart: Arctic and Antarctic Octadecabacter strains Share High Genome Plasticity and a New Type of Xanthorhodopsin.</title>
        <authorList>
            <person name="Vollmers J."/>
            <person name="Voget S."/>
            <person name="Dietrich S."/>
            <person name="Gollnow K."/>
            <person name="Smits M."/>
            <person name="Meyer K."/>
            <person name="Brinkhoff T."/>
            <person name="Simon M."/>
            <person name="Daniel R."/>
        </authorList>
    </citation>
    <scope>NUCLEOTIDE SEQUENCE [LARGE SCALE GENOMIC DNA]</scope>
    <source>
        <strain evidence="1 2">238</strain>
    </source>
</reference>